<evidence type="ECO:0000313" key="2">
    <source>
        <dbReference type="EMBL" id="OSY41869.1"/>
    </source>
</evidence>
<name>A0A1Y2N405_PSEAH</name>
<evidence type="ECO:0000313" key="3">
    <source>
        <dbReference type="Proteomes" id="UP000194360"/>
    </source>
</evidence>
<comment type="caution">
    <text evidence="2">The sequence shown here is derived from an EMBL/GenBank/DDBJ whole genome shotgun (WGS) entry which is preliminary data.</text>
</comment>
<dbReference type="AlphaFoldDB" id="A0A1Y2N405"/>
<organism evidence="2 3">
    <name type="scientific">Pseudonocardia autotrophica</name>
    <name type="common">Amycolata autotrophica</name>
    <name type="synonym">Nocardia autotrophica</name>
    <dbReference type="NCBI Taxonomy" id="2074"/>
    <lineage>
        <taxon>Bacteria</taxon>
        <taxon>Bacillati</taxon>
        <taxon>Actinomycetota</taxon>
        <taxon>Actinomycetes</taxon>
        <taxon>Pseudonocardiales</taxon>
        <taxon>Pseudonocardiaceae</taxon>
        <taxon>Pseudonocardia</taxon>
    </lineage>
</organism>
<feature type="region of interest" description="Disordered" evidence="1">
    <location>
        <begin position="1"/>
        <end position="21"/>
    </location>
</feature>
<dbReference type="EMBL" id="MIGB01000007">
    <property type="protein sequence ID" value="OSY41869.1"/>
    <property type="molecule type" value="Genomic_DNA"/>
</dbReference>
<gene>
    <name evidence="2" type="ORF">BG845_01898</name>
</gene>
<accession>A0A1Y2N405</accession>
<protein>
    <submittedName>
        <fullName evidence="2">Uncharacterized protein</fullName>
    </submittedName>
</protein>
<dbReference type="STRING" id="2074.BG845_01898"/>
<sequence>MPSRHITSHDPGVSETDTKQDAEAVFDRVTRRELGISGADFLARWDAGDYEGVDVDDVDGLAEVVGALPFVR</sequence>
<dbReference type="Proteomes" id="UP000194360">
    <property type="component" value="Unassembled WGS sequence"/>
</dbReference>
<evidence type="ECO:0000256" key="1">
    <source>
        <dbReference type="SAM" id="MobiDB-lite"/>
    </source>
</evidence>
<keyword evidence="3" id="KW-1185">Reference proteome</keyword>
<reference evidence="2 3" key="1">
    <citation type="submission" date="2016-09" db="EMBL/GenBank/DDBJ databases">
        <title>Pseudonocardia autotrophica DSM535, a candidate organism with high potential of specific P450 cytochromes.</title>
        <authorList>
            <person name="Grumaz C."/>
            <person name="Vainshtein Y."/>
            <person name="Kirstahler P."/>
            <person name="Sohn K."/>
        </authorList>
    </citation>
    <scope>NUCLEOTIDE SEQUENCE [LARGE SCALE GENOMIC DNA]</scope>
    <source>
        <strain evidence="2 3">DSM 535</strain>
    </source>
</reference>
<proteinExistence type="predicted"/>